<dbReference type="InterPro" id="IPR042100">
    <property type="entry name" value="Bug_dom1"/>
</dbReference>
<reference evidence="3 4" key="1">
    <citation type="submission" date="2014-06" db="EMBL/GenBank/DDBJ databases">
        <title>Rhizobium pelagicum/R2-400B4.</title>
        <authorList>
            <person name="Kimes N.E."/>
            <person name="Lopez-Perez M."/>
        </authorList>
    </citation>
    <scope>NUCLEOTIDE SEQUENCE [LARGE SCALE GENOMIC DNA]</scope>
    <source>
        <strain evidence="3 4">R2-400B4</strain>
    </source>
</reference>
<keyword evidence="2" id="KW-0732">Signal</keyword>
<dbReference type="PANTHER" id="PTHR42928">
    <property type="entry name" value="TRICARBOXYLATE-BINDING PROTEIN"/>
    <property type="match status" value="1"/>
</dbReference>
<evidence type="ECO:0000256" key="1">
    <source>
        <dbReference type="ARBA" id="ARBA00006987"/>
    </source>
</evidence>
<feature type="signal peptide" evidence="2">
    <location>
        <begin position="1"/>
        <end position="18"/>
    </location>
</feature>
<dbReference type="Gene3D" id="3.40.190.10">
    <property type="entry name" value="Periplasmic binding protein-like II"/>
    <property type="match status" value="1"/>
</dbReference>
<dbReference type="AlphaFoldDB" id="A0A922P0V4"/>
<proteinExistence type="inferred from homology"/>
<feature type="chain" id="PRO_5037080058" description="Tripartite tricarboxylate transporter substrate binding protein" evidence="2">
    <location>
        <begin position="19"/>
        <end position="336"/>
    </location>
</feature>
<evidence type="ECO:0000256" key="2">
    <source>
        <dbReference type="SAM" id="SignalP"/>
    </source>
</evidence>
<dbReference type="Proteomes" id="UP000052167">
    <property type="component" value="Unassembled WGS sequence"/>
</dbReference>
<sequence>MLIATTLTLSAAFATAQAQSVEEFYKGNTVTLMVSAAPGGGADLYARAFAPFMSKHIPGNPNVVVTNVPGAGGLTAAAQLQNSAPRDGTVIAALQRNNLYLPMVSAEKLAFDPREVNWVGSLNKESYVLITWENAPVKTIDDLSVHPLTIGSTSFNNENRTFPAMINDYLGGKMEIIPGYKGNDEIALAMERGEVQGRAVTTTSLLGGNDANWLAEGKLHVVAQLAMRPNPAVKDVPMIIDRVTDPRARSVFEFMFKPLDAGRPFAAPPAVPEDRLAALRAAFEAAAQDPGFVAEVAKQNATVEMIPGLEIHKILDELYATPPEVLDMVKKLLVSR</sequence>
<dbReference type="Pfam" id="PF03401">
    <property type="entry name" value="TctC"/>
    <property type="match status" value="1"/>
</dbReference>
<organism evidence="3 4">
    <name type="scientific">Pseudorhizobium pelagicum</name>
    <dbReference type="NCBI Taxonomy" id="1509405"/>
    <lineage>
        <taxon>Bacteria</taxon>
        <taxon>Pseudomonadati</taxon>
        <taxon>Pseudomonadota</taxon>
        <taxon>Alphaproteobacteria</taxon>
        <taxon>Hyphomicrobiales</taxon>
        <taxon>Rhizobiaceae</taxon>
        <taxon>Rhizobium/Agrobacterium group</taxon>
        <taxon>Pseudorhizobium</taxon>
    </lineage>
</organism>
<name>A0A922P0V4_9HYPH</name>
<dbReference type="PANTHER" id="PTHR42928:SF1">
    <property type="entry name" value="BLR4371 PROTEIN"/>
    <property type="match status" value="1"/>
</dbReference>
<evidence type="ECO:0000313" key="3">
    <source>
        <dbReference type="EMBL" id="KEQ08243.1"/>
    </source>
</evidence>
<protein>
    <recommendedName>
        <fullName evidence="5">Tripartite tricarboxylate transporter substrate binding protein</fullName>
    </recommendedName>
</protein>
<keyword evidence="4" id="KW-1185">Reference proteome</keyword>
<evidence type="ECO:0000313" key="4">
    <source>
        <dbReference type="Proteomes" id="UP000052167"/>
    </source>
</evidence>
<dbReference type="InterPro" id="IPR005064">
    <property type="entry name" value="BUG"/>
</dbReference>
<dbReference type="EMBL" id="JOKJ01000010">
    <property type="protein sequence ID" value="KEQ08243.1"/>
    <property type="molecule type" value="Genomic_DNA"/>
</dbReference>
<comment type="caution">
    <text evidence="3">The sequence shown here is derived from an EMBL/GenBank/DDBJ whole genome shotgun (WGS) entry which is preliminary data.</text>
</comment>
<accession>A0A922P0V4</accession>
<dbReference type="Gene3D" id="3.40.190.150">
    <property type="entry name" value="Bordetella uptake gene, domain 1"/>
    <property type="match status" value="1"/>
</dbReference>
<gene>
    <name evidence="3" type="ORF">GV68_02775</name>
</gene>
<evidence type="ECO:0008006" key="5">
    <source>
        <dbReference type="Google" id="ProtNLM"/>
    </source>
</evidence>
<comment type="similarity">
    <text evidence="1">Belongs to the UPF0065 (bug) family.</text>
</comment>